<dbReference type="RefSeq" id="WP_093316292.1">
    <property type="nucleotide sequence ID" value="NZ_FOZG01000003.1"/>
</dbReference>
<gene>
    <name evidence="2" type="ORF">SAMN05192580_3400</name>
</gene>
<dbReference type="AlphaFoldDB" id="A0A1I6M3R7"/>
<dbReference type="STRING" id="1166337.SAMN05192580_3400"/>
<protein>
    <submittedName>
        <fullName evidence="2">Glyoxalase/Bleomycin resistance protein/Dioxygenase superfamily protein</fullName>
    </submittedName>
</protein>
<name>A0A1I6M3R7_9SPHN</name>
<dbReference type="Pfam" id="PF13669">
    <property type="entry name" value="Glyoxalase_4"/>
    <property type="match status" value="1"/>
</dbReference>
<evidence type="ECO:0000259" key="1">
    <source>
        <dbReference type="PROSITE" id="PS51819"/>
    </source>
</evidence>
<proteinExistence type="predicted"/>
<keyword evidence="2" id="KW-0560">Oxidoreductase</keyword>
<dbReference type="SUPFAM" id="SSF54593">
    <property type="entry name" value="Glyoxalase/Bleomycin resistance protein/Dihydroxybiphenyl dioxygenase"/>
    <property type="match status" value="1"/>
</dbReference>
<dbReference type="Gene3D" id="3.10.180.10">
    <property type="entry name" value="2,3-Dihydroxybiphenyl 1,2-Dioxygenase, domain 1"/>
    <property type="match status" value="1"/>
</dbReference>
<evidence type="ECO:0000313" key="2">
    <source>
        <dbReference type="EMBL" id="SFS10321.1"/>
    </source>
</evidence>
<accession>A0A1I6M3R7</accession>
<keyword evidence="3" id="KW-1185">Reference proteome</keyword>
<dbReference type="Proteomes" id="UP000198824">
    <property type="component" value="Unassembled WGS sequence"/>
</dbReference>
<dbReference type="PROSITE" id="PS51819">
    <property type="entry name" value="VOC"/>
    <property type="match status" value="1"/>
</dbReference>
<dbReference type="InterPro" id="IPR037523">
    <property type="entry name" value="VOC_core"/>
</dbReference>
<reference evidence="2 3" key="1">
    <citation type="submission" date="2016-10" db="EMBL/GenBank/DDBJ databases">
        <authorList>
            <person name="de Groot N.N."/>
        </authorList>
    </citation>
    <scope>NUCLEOTIDE SEQUENCE [LARGE SCALE GENOMIC DNA]</scope>
    <source>
        <strain evidence="2 3">S5-249</strain>
    </source>
</reference>
<feature type="domain" description="VOC" evidence="1">
    <location>
        <begin position="10"/>
        <end position="148"/>
    </location>
</feature>
<keyword evidence="2" id="KW-0223">Dioxygenase</keyword>
<dbReference type="OrthoDB" id="9792173at2"/>
<evidence type="ECO:0000313" key="3">
    <source>
        <dbReference type="Proteomes" id="UP000198824"/>
    </source>
</evidence>
<dbReference type="InterPro" id="IPR029068">
    <property type="entry name" value="Glyas_Bleomycin-R_OHBP_Dase"/>
</dbReference>
<organism evidence="2 3">
    <name type="scientific">Sphingomonas jatrophae</name>
    <dbReference type="NCBI Taxonomy" id="1166337"/>
    <lineage>
        <taxon>Bacteria</taxon>
        <taxon>Pseudomonadati</taxon>
        <taxon>Pseudomonadota</taxon>
        <taxon>Alphaproteobacteria</taxon>
        <taxon>Sphingomonadales</taxon>
        <taxon>Sphingomonadaceae</taxon>
        <taxon>Sphingomonas</taxon>
    </lineage>
</organism>
<dbReference type="EMBL" id="FOZG01000003">
    <property type="protein sequence ID" value="SFS10321.1"/>
    <property type="molecule type" value="Genomic_DNA"/>
</dbReference>
<dbReference type="GO" id="GO:0051213">
    <property type="term" value="F:dioxygenase activity"/>
    <property type="evidence" value="ECO:0007669"/>
    <property type="project" value="UniProtKB-KW"/>
</dbReference>
<sequence length="173" mass="19134">MLTAAHPLGSIFQIAYVPTDLPAALDFWTQRMRVGPFFRLANIRMANCRYRGQPTDPDFTIYLAYWGDVQIELIEQHNDAPSIYTEWRAAGQEGVHHLCTAVDDIAAARRHCLDLGMTIAQEADYPGGGVFYADTGGGPGTMIEVMQVPEATAQRFAAMRAAAREWDGSDPVR</sequence>